<dbReference type="AlphaFoldDB" id="A0A9Q3BMT1"/>
<feature type="compositionally biased region" description="Polar residues" evidence="1">
    <location>
        <begin position="8"/>
        <end position="21"/>
    </location>
</feature>
<evidence type="ECO:0000313" key="2">
    <source>
        <dbReference type="EMBL" id="MBW0468871.1"/>
    </source>
</evidence>
<accession>A0A9Q3BMT1</accession>
<organism evidence="2 3">
    <name type="scientific">Austropuccinia psidii MF-1</name>
    <dbReference type="NCBI Taxonomy" id="1389203"/>
    <lineage>
        <taxon>Eukaryota</taxon>
        <taxon>Fungi</taxon>
        <taxon>Dikarya</taxon>
        <taxon>Basidiomycota</taxon>
        <taxon>Pucciniomycotina</taxon>
        <taxon>Pucciniomycetes</taxon>
        <taxon>Pucciniales</taxon>
        <taxon>Sphaerophragmiaceae</taxon>
        <taxon>Austropuccinia</taxon>
    </lineage>
</organism>
<feature type="region of interest" description="Disordered" evidence="1">
    <location>
        <begin position="1"/>
        <end position="98"/>
    </location>
</feature>
<gene>
    <name evidence="2" type="ORF">O181_008586</name>
</gene>
<name>A0A9Q3BMT1_9BASI</name>
<comment type="caution">
    <text evidence="2">The sequence shown here is derived from an EMBL/GenBank/DDBJ whole genome shotgun (WGS) entry which is preliminary data.</text>
</comment>
<proteinExistence type="predicted"/>
<evidence type="ECO:0000256" key="1">
    <source>
        <dbReference type="SAM" id="MobiDB-lite"/>
    </source>
</evidence>
<reference evidence="2" key="1">
    <citation type="submission" date="2021-03" db="EMBL/GenBank/DDBJ databases">
        <title>Draft genome sequence of rust myrtle Austropuccinia psidii MF-1, a brazilian biotype.</title>
        <authorList>
            <person name="Quecine M.C."/>
            <person name="Pachon D.M.R."/>
            <person name="Bonatelli M.L."/>
            <person name="Correr F.H."/>
            <person name="Franceschini L.M."/>
            <person name="Leite T.F."/>
            <person name="Margarido G.R.A."/>
            <person name="Almeida C.A."/>
            <person name="Ferrarezi J.A."/>
            <person name="Labate C.A."/>
        </authorList>
    </citation>
    <scope>NUCLEOTIDE SEQUENCE</scope>
    <source>
        <strain evidence="2">MF-1</strain>
    </source>
</reference>
<sequence>MQAEDSIRQNQSTSSKNTMTSRKWGHNSMMAPPQSLQSEDSRPLWGLVHHPGPPLQLWGGQDLDGPGPSQWVQSIKIGPRGPPIAPTDSGPWRMACGP</sequence>
<protein>
    <submittedName>
        <fullName evidence="2">Uncharacterized protein</fullName>
    </submittedName>
</protein>
<keyword evidence="3" id="KW-1185">Reference proteome</keyword>
<evidence type="ECO:0000313" key="3">
    <source>
        <dbReference type="Proteomes" id="UP000765509"/>
    </source>
</evidence>
<dbReference type="Proteomes" id="UP000765509">
    <property type="component" value="Unassembled WGS sequence"/>
</dbReference>
<dbReference type="EMBL" id="AVOT02002001">
    <property type="protein sequence ID" value="MBW0468871.1"/>
    <property type="molecule type" value="Genomic_DNA"/>
</dbReference>